<name>A0A9J6FMF0_HAELO</name>
<evidence type="ECO:0000313" key="1">
    <source>
        <dbReference type="EMBL" id="KAH9363592.1"/>
    </source>
</evidence>
<evidence type="ECO:0000313" key="2">
    <source>
        <dbReference type="Proteomes" id="UP000821853"/>
    </source>
</evidence>
<sequence>MTTWECLDGQLRPPADEFFGPTARGHERGPLFALSLVRAVIVFGPGPCRVPAASQCPPCSWEIRRLQEEIHLAGGAPVIRAGKPVPRLPRARVRKLGSTGPALDCTQLVQHHARRSARPLIVLLDLTARHSTKVRENTALHINSGLQAFGRLQYTMRACTPLLPTAPPDARRFLVKQLERLGAHFSGVQSYRKSNRAVKGRRVPLDSRFHRGDRAADRERGFYLKASDVAISKKAPRRGVHTGLVNVRSARRDHCAQGLVPRKQLSQLLAGHHVHLAAAYPQLSHALASSQSQRCLHGVPKVPVVVIQRDAAD</sequence>
<gene>
    <name evidence="1" type="ORF">HPB48_013759</name>
</gene>
<comment type="caution">
    <text evidence="1">The sequence shown here is derived from an EMBL/GenBank/DDBJ whole genome shotgun (WGS) entry which is preliminary data.</text>
</comment>
<reference evidence="1 2" key="1">
    <citation type="journal article" date="2020" name="Cell">
        <title>Large-Scale Comparative Analyses of Tick Genomes Elucidate Their Genetic Diversity and Vector Capacities.</title>
        <authorList>
            <consortium name="Tick Genome and Microbiome Consortium (TIGMIC)"/>
            <person name="Jia N."/>
            <person name="Wang J."/>
            <person name="Shi W."/>
            <person name="Du L."/>
            <person name="Sun Y."/>
            <person name="Zhan W."/>
            <person name="Jiang J.F."/>
            <person name="Wang Q."/>
            <person name="Zhang B."/>
            <person name="Ji P."/>
            <person name="Bell-Sakyi L."/>
            <person name="Cui X.M."/>
            <person name="Yuan T.T."/>
            <person name="Jiang B.G."/>
            <person name="Yang W.F."/>
            <person name="Lam T.T."/>
            <person name="Chang Q.C."/>
            <person name="Ding S.J."/>
            <person name="Wang X.J."/>
            <person name="Zhu J.G."/>
            <person name="Ruan X.D."/>
            <person name="Zhao L."/>
            <person name="Wei J.T."/>
            <person name="Ye R.Z."/>
            <person name="Que T.C."/>
            <person name="Du C.H."/>
            <person name="Zhou Y.H."/>
            <person name="Cheng J.X."/>
            <person name="Dai P.F."/>
            <person name="Guo W.B."/>
            <person name="Han X.H."/>
            <person name="Huang E.J."/>
            <person name="Li L.F."/>
            <person name="Wei W."/>
            <person name="Gao Y.C."/>
            <person name="Liu J.Z."/>
            <person name="Shao H.Z."/>
            <person name="Wang X."/>
            <person name="Wang C.C."/>
            <person name="Yang T.C."/>
            <person name="Huo Q.B."/>
            <person name="Li W."/>
            <person name="Chen H.Y."/>
            <person name="Chen S.E."/>
            <person name="Zhou L.G."/>
            <person name="Ni X.B."/>
            <person name="Tian J.H."/>
            <person name="Sheng Y."/>
            <person name="Liu T."/>
            <person name="Pan Y.S."/>
            <person name="Xia L.Y."/>
            <person name="Li J."/>
            <person name="Zhao F."/>
            <person name="Cao W.C."/>
        </authorList>
    </citation>
    <scope>NUCLEOTIDE SEQUENCE [LARGE SCALE GENOMIC DNA]</scope>
    <source>
        <strain evidence="1">HaeL-2018</strain>
    </source>
</reference>
<dbReference type="EMBL" id="JABSTR010000002">
    <property type="protein sequence ID" value="KAH9363592.1"/>
    <property type="molecule type" value="Genomic_DNA"/>
</dbReference>
<organism evidence="1 2">
    <name type="scientific">Haemaphysalis longicornis</name>
    <name type="common">Bush tick</name>
    <dbReference type="NCBI Taxonomy" id="44386"/>
    <lineage>
        <taxon>Eukaryota</taxon>
        <taxon>Metazoa</taxon>
        <taxon>Ecdysozoa</taxon>
        <taxon>Arthropoda</taxon>
        <taxon>Chelicerata</taxon>
        <taxon>Arachnida</taxon>
        <taxon>Acari</taxon>
        <taxon>Parasitiformes</taxon>
        <taxon>Ixodida</taxon>
        <taxon>Ixodoidea</taxon>
        <taxon>Ixodidae</taxon>
        <taxon>Haemaphysalinae</taxon>
        <taxon>Haemaphysalis</taxon>
    </lineage>
</organism>
<accession>A0A9J6FMF0</accession>
<protein>
    <submittedName>
        <fullName evidence="1">Uncharacterized protein</fullName>
    </submittedName>
</protein>
<dbReference type="VEuPathDB" id="VectorBase:HLOH_042084"/>
<dbReference type="AlphaFoldDB" id="A0A9J6FMF0"/>
<keyword evidence="2" id="KW-1185">Reference proteome</keyword>
<proteinExistence type="predicted"/>
<dbReference type="Proteomes" id="UP000821853">
    <property type="component" value="Chromosome 10"/>
</dbReference>